<accession>A0A918RVT8</accession>
<proteinExistence type="predicted"/>
<dbReference type="AlphaFoldDB" id="A0A918RVT8"/>
<protein>
    <submittedName>
        <fullName evidence="1">Uncharacterized protein</fullName>
    </submittedName>
</protein>
<sequence length="84" mass="9312">MKVIFARRVKKDRSGGNHTCIGTVDVELNPDLRLHGLRLMLTRGRYLVYAPQSRSNRTATFSRPLAEQLTALACEALGVAANDE</sequence>
<name>A0A918RVT8_9HYPH</name>
<organism evidence="1 2">
    <name type="scientific">Devosia pacifica</name>
    <dbReference type="NCBI Taxonomy" id="1335967"/>
    <lineage>
        <taxon>Bacteria</taxon>
        <taxon>Pseudomonadati</taxon>
        <taxon>Pseudomonadota</taxon>
        <taxon>Alphaproteobacteria</taxon>
        <taxon>Hyphomicrobiales</taxon>
        <taxon>Devosiaceae</taxon>
        <taxon>Devosia</taxon>
    </lineage>
</organism>
<keyword evidence="2" id="KW-1185">Reference proteome</keyword>
<evidence type="ECO:0000313" key="2">
    <source>
        <dbReference type="Proteomes" id="UP000646579"/>
    </source>
</evidence>
<reference evidence="1" key="1">
    <citation type="journal article" date="2014" name="Int. J. Syst. Evol. Microbiol.">
        <title>Complete genome sequence of Corynebacterium casei LMG S-19264T (=DSM 44701T), isolated from a smear-ripened cheese.</title>
        <authorList>
            <consortium name="US DOE Joint Genome Institute (JGI-PGF)"/>
            <person name="Walter F."/>
            <person name="Albersmeier A."/>
            <person name="Kalinowski J."/>
            <person name="Ruckert C."/>
        </authorList>
    </citation>
    <scope>NUCLEOTIDE SEQUENCE</scope>
    <source>
        <strain evidence="1">KCTC 32437</strain>
    </source>
</reference>
<comment type="caution">
    <text evidence="1">The sequence shown here is derived from an EMBL/GenBank/DDBJ whole genome shotgun (WGS) entry which is preliminary data.</text>
</comment>
<reference evidence="1" key="2">
    <citation type="submission" date="2020-09" db="EMBL/GenBank/DDBJ databases">
        <authorList>
            <person name="Sun Q."/>
            <person name="Kim S."/>
        </authorList>
    </citation>
    <scope>NUCLEOTIDE SEQUENCE</scope>
    <source>
        <strain evidence="1">KCTC 32437</strain>
    </source>
</reference>
<dbReference type="EMBL" id="BMZE01000001">
    <property type="protein sequence ID" value="GHA11278.1"/>
    <property type="molecule type" value="Genomic_DNA"/>
</dbReference>
<gene>
    <name evidence="1" type="ORF">GCM10007989_01980</name>
</gene>
<evidence type="ECO:0000313" key="1">
    <source>
        <dbReference type="EMBL" id="GHA11278.1"/>
    </source>
</evidence>
<dbReference type="Proteomes" id="UP000646579">
    <property type="component" value="Unassembled WGS sequence"/>
</dbReference>